<dbReference type="InterPro" id="IPR002347">
    <property type="entry name" value="SDR_fam"/>
</dbReference>
<dbReference type="PANTHER" id="PTHR44196:SF1">
    <property type="entry name" value="DEHYDROGENASE_REDUCTASE SDR FAMILY MEMBER 7B"/>
    <property type="match status" value="1"/>
</dbReference>
<keyword evidence="6" id="KW-1185">Reference proteome</keyword>
<evidence type="ECO:0000256" key="1">
    <source>
        <dbReference type="ARBA" id="ARBA00006484"/>
    </source>
</evidence>
<dbReference type="OrthoDB" id="9781689at2"/>
<dbReference type="PANTHER" id="PTHR44196">
    <property type="entry name" value="DEHYDROGENASE/REDUCTASE SDR FAMILY MEMBER 7B"/>
    <property type="match status" value="1"/>
</dbReference>
<dbReference type="InterPro" id="IPR020904">
    <property type="entry name" value="Sc_DH/Rdtase_CS"/>
</dbReference>
<dbReference type="GO" id="GO:0016491">
    <property type="term" value="F:oxidoreductase activity"/>
    <property type="evidence" value="ECO:0007669"/>
    <property type="project" value="UniProtKB-KW"/>
</dbReference>
<dbReference type="InterPro" id="IPR036291">
    <property type="entry name" value="NAD(P)-bd_dom_sf"/>
</dbReference>
<evidence type="ECO:0000256" key="2">
    <source>
        <dbReference type="ARBA" id="ARBA00023002"/>
    </source>
</evidence>
<dbReference type="PRINTS" id="PR00081">
    <property type="entry name" value="GDHRDH"/>
</dbReference>
<dbReference type="SUPFAM" id="SSF51735">
    <property type="entry name" value="NAD(P)-binding Rossmann-fold domains"/>
    <property type="match status" value="1"/>
</dbReference>
<dbReference type="NCBIfam" id="NF005495">
    <property type="entry name" value="PRK07109.1"/>
    <property type="match status" value="1"/>
</dbReference>
<evidence type="ECO:0000313" key="5">
    <source>
        <dbReference type="EMBL" id="TLU73101.1"/>
    </source>
</evidence>
<dbReference type="PRINTS" id="PR00080">
    <property type="entry name" value="SDRFAMILY"/>
</dbReference>
<dbReference type="InterPro" id="IPR057326">
    <property type="entry name" value="KR_dom"/>
</dbReference>
<keyword evidence="2" id="KW-0560">Oxidoreductase</keyword>
<evidence type="ECO:0000313" key="6">
    <source>
        <dbReference type="Proteomes" id="UP000305654"/>
    </source>
</evidence>
<evidence type="ECO:0000259" key="4">
    <source>
        <dbReference type="SMART" id="SM00822"/>
    </source>
</evidence>
<protein>
    <submittedName>
        <fullName evidence="5">SDR family oxidoreductase</fullName>
    </submittedName>
</protein>
<name>A0A5R9JBV6_9PROT</name>
<dbReference type="EMBL" id="VCDI01000002">
    <property type="protein sequence ID" value="TLU73101.1"/>
    <property type="molecule type" value="Genomic_DNA"/>
</dbReference>
<gene>
    <name evidence="5" type="ORF">FE263_06610</name>
</gene>
<dbReference type="Pfam" id="PF00106">
    <property type="entry name" value="adh_short"/>
    <property type="match status" value="1"/>
</dbReference>
<comment type="caution">
    <text evidence="5">The sequence shown here is derived from an EMBL/GenBank/DDBJ whole genome shotgun (WGS) entry which is preliminary data.</text>
</comment>
<dbReference type="Proteomes" id="UP000305654">
    <property type="component" value="Unassembled WGS sequence"/>
</dbReference>
<dbReference type="SMART" id="SM00822">
    <property type="entry name" value="PKS_KR"/>
    <property type="match status" value="1"/>
</dbReference>
<evidence type="ECO:0000256" key="3">
    <source>
        <dbReference type="RuleBase" id="RU000363"/>
    </source>
</evidence>
<dbReference type="GO" id="GO:0016020">
    <property type="term" value="C:membrane"/>
    <property type="evidence" value="ECO:0007669"/>
    <property type="project" value="TreeGrafter"/>
</dbReference>
<reference evidence="5 6" key="1">
    <citation type="submission" date="2019-05" db="EMBL/GenBank/DDBJ databases">
        <authorList>
            <person name="Pankratov T."/>
            <person name="Grouzdev D."/>
        </authorList>
    </citation>
    <scope>NUCLEOTIDE SEQUENCE [LARGE SCALE GENOMIC DNA]</scope>
    <source>
        <strain evidence="5 6">KEBCLARHB70R</strain>
    </source>
</reference>
<feature type="domain" description="Ketoreductase" evidence="4">
    <location>
        <begin position="4"/>
        <end position="180"/>
    </location>
</feature>
<dbReference type="Gene3D" id="3.40.50.720">
    <property type="entry name" value="NAD(P)-binding Rossmann-like Domain"/>
    <property type="match status" value="1"/>
</dbReference>
<dbReference type="AlphaFoldDB" id="A0A5R9JBV6"/>
<comment type="similarity">
    <text evidence="1 3">Belongs to the short-chain dehydrogenases/reductases (SDR) family.</text>
</comment>
<proteinExistence type="inferred from homology"/>
<dbReference type="RefSeq" id="WP_138325174.1">
    <property type="nucleotide sequence ID" value="NZ_VCDI01000002.1"/>
</dbReference>
<sequence length="354" mass="37696">MTKQVVVITGAGAGVGRATAREFANKGCDVGLIGRDRDRLDAAAEELQAFGVRTAIAVADVADEDAVEAAADSIEAALGPITVWVNNAMATVFSPVAEITGAEFRRATEVTYLGTVFGTMAALRRMRRRGSGTIVNVGSALAYRSVPLQAAYCGAKSAIRGFTDSLRSEILHDGDAIYLTMVHLPAINTPQFSWALNRTGQRAQPVPPIYEPEIAARAIVFAAFHHRREIWVGFSTVRAILANRVAAGLADRYLARAGYSGQMMKQKADPDAPNNLYESVPGAYAAHGNFDDQARTRSYELFTSRHKLGVGLLAAGLIGLAALRSAVGKTAEPGSKAVPGPGPMPKRCPVRWPY</sequence>
<organism evidence="5 6">
    <name type="scientific">Lichenicoccus roseus</name>
    <dbReference type="NCBI Taxonomy" id="2683649"/>
    <lineage>
        <taxon>Bacteria</taxon>
        <taxon>Pseudomonadati</taxon>
        <taxon>Pseudomonadota</taxon>
        <taxon>Alphaproteobacteria</taxon>
        <taxon>Acetobacterales</taxon>
        <taxon>Acetobacteraceae</taxon>
        <taxon>Lichenicoccus</taxon>
    </lineage>
</organism>
<dbReference type="PROSITE" id="PS00061">
    <property type="entry name" value="ADH_SHORT"/>
    <property type="match status" value="1"/>
</dbReference>
<accession>A0A5R9JBV6</accession>